<evidence type="ECO:0000313" key="4">
    <source>
        <dbReference type="EMBL" id="UUV22471.1"/>
    </source>
</evidence>
<evidence type="ECO:0000256" key="1">
    <source>
        <dbReference type="ARBA" id="ARBA00022729"/>
    </source>
</evidence>
<evidence type="ECO:0000256" key="2">
    <source>
        <dbReference type="SAM" id="SignalP"/>
    </source>
</evidence>
<proteinExistence type="predicted"/>
<feature type="signal peptide" evidence="2">
    <location>
        <begin position="1"/>
        <end position="20"/>
    </location>
</feature>
<accession>A0ABY5NV45</accession>
<protein>
    <submittedName>
        <fullName evidence="4">T9SS type A sorting domain-containing protein</fullName>
    </submittedName>
</protein>
<gene>
    <name evidence="4" type="ORF">NPX36_05370</name>
</gene>
<organism evidence="4 5">
    <name type="scientific">Paenimyroides aestuarii</name>
    <dbReference type="NCBI Taxonomy" id="2968490"/>
    <lineage>
        <taxon>Bacteria</taxon>
        <taxon>Pseudomonadati</taxon>
        <taxon>Bacteroidota</taxon>
        <taxon>Flavobacteriia</taxon>
        <taxon>Flavobacteriales</taxon>
        <taxon>Flavobacteriaceae</taxon>
        <taxon>Paenimyroides</taxon>
    </lineage>
</organism>
<dbReference type="RefSeq" id="WP_257500388.1">
    <property type="nucleotide sequence ID" value="NZ_CP102382.1"/>
</dbReference>
<feature type="domain" description="Secretion system C-terminal sorting" evidence="3">
    <location>
        <begin position="282"/>
        <end position="353"/>
    </location>
</feature>
<dbReference type="EMBL" id="CP102382">
    <property type="protein sequence ID" value="UUV22471.1"/>
    <property type="molecule type" value="Genomic_DNA"/>
</dbReference>
<dbReference type="InterPro" id="IPR026444">
    <property type="entry name" value="Secre_tail"/>
</dbReference>
<sequence>MNKKLLLAATFAMCSNFLTAQVLYSENFDNLTIGNVSTDLTGQTPGKGNWYTITSGTTAPANAGDWFQIQNETNKGKVITIQSVPLNIISVSSIQQRNIDVLINNRTTGNNVIKLELDFYTGSLVTNSPILPKIFFGFTDRNDAIYSITKPIGSLSFLADTGELEARHLSSNSSIKIKKLKPNNQPLFLPFNTWVKLAIYLDYPNKKIYYEIPSLNTIYKDDFLELDNDPNYFTKYTPKSIQAFNNVEGAVIATYKFDNIKITALNNVPLNVSEFLNDKFNIFPNPATNIVYITNTDNILIDKILVYDVSGKLVKEEIYTTETDIQLNVESLHSGIYLLKLETKHGTAIKKMIKQ</sequence>
<evidence type="ECO:0000313" key="5">
    <source>
        <dbReference type="Proteomes" id="UP001317001"/>
    </source>
</evidence>
<reference evidence="4 5" key="1">
    <citation type="submission" date="2022-08" db="EMBL/GenBank/DDBJ databases">
        <title>Myroides zhujiangensis sp. nov., a novel bacterium isolated from sediment in the Pearl River Estuary.</title>
        <authorList>
            <person name="Cui L."/>
        </authorList>
    </citation>
    <scope>NUCLEOTIDE SEQUENCE [LARGE SCALE GENOMIC DNA]</scope>
    <source>
        <strain evidence="4 5">SCSIO 72103</strain>
    </source>
</reference>
<keyword evidence="1 2" id="KW-0732">Signal</keyword>
<dbReference type="Proteomes" id="UP001317001">
    <property type="component" value="Chromosome"/>
</dbReference>
<name>A0ABY5NV45_9FLAO</name>
<dbReference type="Pfam" id="PF18962">
    <property type="entry name" value="Por_Secre_tail"/>
    <property type="match status" value="1"/>
</dbReference>
<feature type="chain" id="PRO_5045583000" evidence="2">
    <location>
        <begin position="21"/>
        <end position="355"/>
    </location>
</feature>
<evidence type="ECO:0000259" key="3">
    <source>
        <dbReference type="Pfam" id="PF18962"/>
    </source>
</evidence>
<keyword evidence="5" id="KW-1185">Reference proteome</keyword>
<dbReference type="NCBIfam" id="TIGR04183">
    <property type="entry name" value="Por_Secre_tail"/>
    <property type="match status" value="1"/>
</dbReference>